<dbReference type="AlphaFoldDB" id="I0S8Y1"/>
<dbReference type="EMBL" id="AICP01000061">
    <property type="protein sequence ID" value="EID19834.1"/>
    <property type="molecule type" value="Genomic_DNA"/>
</dbReference>
<comment type="caution">
    <text evidence="1">The sequence shown here is derived from an EMBL/GenBank/DDBJ whole genome shotgun (WGS) entry which is preliminary data.</text>
</comment>
<accession>I0S8Y1</accession>
<proteinExistence type="predicted"/>
<dbReference type="Proteomes" id="UP000003245">
    <property type="component" value="Unassembled WGS sequence"/>
</dbReference>
<sequence length="38" mass="4495">MMKFCKKIGAWLGISMCSRIFRDEVGRWLDERAEETNS</sequence>
<reference evidence="1 2" key="1">
    <citation type="submission" date="2012-01" db="EMBL/GenBank/DDBJ databases">
        <authorList>
            <person name="Harkins D.M."/>
            <person name="Madupu R."/>
            <person name="Durkin A.S."/>
            <person name="Torralba M."/>
            <person name="Methe B."/>
            <person name="Sutton G.G."/>
            <person name="Nelson K.E."/>
        </authorList>
    </citation>
    <scope>NUCLEOTIDE SEQUENCE [LARGE SCALE GENOMIC DNA]</scope>
    <source>
        <strain evidence="1 2">CCUG 39159</strain>
    </source>
</reference>
<evidence type="ECO:0000313" key="1">
    <source>
        <dbReference type="EMBL" id="EID19834.1"/>
    </source>
</evidence>
<organism evidence="1 2">
    <name type="scientific">Streptococcus anginosus subsp. whileyi CCUG 39159</name>
    <dbReference type="NCBI Taxonomy" id="1095729"/>
    <lineage>
        <taxon>Bacteria</taxon>
        <taxon>Bacillati</taxon>
        <taxon>Bacillota</taxon>
        <taxon>Bacilli</taxon>
        <taxon>Lactobacillales</taxon>
        <taxon>Streptococcaceae</taxon>
        <taxon>Streptococcus</taxon>
        <taxon>Streptococcus anginosus group</taxon>
    </lineage>
</organism>
<name>I0S8Y1_STRAP</name>
<protein>
    <submittedName>
        <fullName evidence="1">Uncharacterized protein</fullName>
    </submittedName>
</protein>
<keyword evidence="2" id="KW-1185">Reference proteome</keyword>
<evidence type="ECO:0000313" key="2">
    <source>
        <dbReference type="Proteomes" id="UP000003245"/>
    </source>
</evidence>
<dbReference type="PATRIC" id="fig|1095729.3.peg.1970"/>
<gene>
    <name evidence="1" type="ORF">HMPREF1043_0874</name>
</gene>